<evidence type="ECO:0000313" key="13">
    <source>
        <dbReference type="Proteomes" id="UP000030755"/>
    </source>
</evidence>
<keyword evidence="5 7" id="KW-0804">Transcription</keyword>
<dbReference type="STRING" id="988480.A0A075AZT6"/>
<evidence type="ECO:0000256" key="9">
    <source>
        <dbReference type="SAM" id="MobiDB-lite"/>
    </source>
</evidence>
<evidence type="ECO:0000256" key="6">
    <source>
        <dbReference type="ARBA" id="ARBA00023242"/>
    </source>
</evidence>
<dbReference type="SUPFAM" id="SSF144074">
    <property type="entry name" value="E2F-DP heterodimerization region"/>
    <property type="match status" value="1"/>
</dbReference>
<dbReference type="PANTHER" id="PTHR12081">
    <property type="entry name" value="TRANSCRIPTION FACTOR E2F"/>
    <property type="match status" value="1"/>
</dbReference>
<dbReference type="OMA" id="XPSKIRI"/>
<gene>
    <name evidence="11" type="ORF">O9G_005146</name>
    <name evidence="12" type="ORF">ROZALSC1DRAFT_27267</name>
</gene>
<feature type="domain" description="E2F/DP family winged-helix DNA-binding" evidence="10">
    <location>
        <begin position="41"/>
        <end position="106"/>
    </location>
</feature>
<feature type="region of interest" description="Disordered" evidence="9">
    <location>
        <begin position="203"/>
        <end position="225"/>
    </location>
</feature>
<dbReference type="EMBL" id="KE560793">
    <property type="protein sequence ID" value="EPZ35609.1"/>
    <property type="molecule type" value="Genomic_DNA"/>
</dbReference>
<reference evidence="14" key="2">
    <citation type="journal article" date="2018" name="Nat. Microbiol.">
        <title>Leveraging single-cell genomics to expand the fungal tree of life.</title>
        <authorList>
            <person name="Ahrendt S.R."/>
            <person name="Quandt C.A."/>
            <person name="Ciobanu D."/>
            <person name="Clum A."/>
            <person name="Salamov A."/>
            <person name="Andreopoulos B."/>
            <person name="Cheng J.F."/>
            <person name="Woyke T."/>
            <person name="Pelin A."/>
            <person name="Henrissat B."/>
            <person name="Reynolds N.K."/>
            <person name="Benny G.L."/>
            <person name="Smith M.E."/>
            <person name="James T.Y."/>
            <person name="Grigoriev I.V."/>
        </authorList>
    </citation>
    <scope>NUCLEOTIDE SEQUENCE [LARGE SCALE GENOMIC DNA]</scope>
    <source>
        <strain evidence="14">CSF55</strain>
    </source>
</reference>
<dbReference type="GO" id="GO:0046983">
    <property type="term" value="F:protein dimerization activity"/>
    <property type="evidence" value="ECO:0007669"/>
    <property type="project" value="InterPro"/>
</dbReference>
<comment type="subcellular location">
    <subcellularLocation>
        <location evidence="1 7">Nucleus</location>
    </subcellularLocation>
</comment>
<evidence type="ECO:0000256" key="1">
    <source>
        <dbReference type="ARBA" id="ARBA00004123"/>
    </source>
</evidence>
<feature type="coiled-coil region" evidence="8">
    <location>
        <begin position="122"/>
        <end position="149"/>
    </location>
</feature>
<dbReference type="FunFam" id="1.10.10.10:FF:000458">
    <property type="entry name" value="E2F-like (Mammalian transcription factor)"/>
    <property type="match status" value="1"/>
</dbReference>
<dbReference type="InterPro" id="IPR032198">
    <property type="entry name" value="E2F_CC-MB"/>
</dbReference>
<dbReference type="GO" id="GO:0000981">
    <property type="term" value="F:DNA-binding transcription factor activity, RNA polymerase II-specific"/>
    <property type="evidence" value="ECO:0007669"/>
    <property type="project" value="TreeGrafter"/>
</dbReference>
<dbReference type="SMART" id="SM01372">
    <property type="entry name" value="E2F_TDP"/>
    <property type="match status" value="1"/>
</dbReference>
<keyword evidence="6 7" id="KW-0539">Nucleus</keyword>
<dbReference type="InterPro" id="IPR015633">
    <property type="entry name" value="E2F"/>
</dbReference>
<reference evidence="12" key="3">
    <citation type="submission" date="2018-08" db="EMBL/GenBank/DDBJ databases">
        <title>Leveraging single-cell genomics to expand the Fungal Tree of Life.</title>
        <authorList>
            <consortium name="DOE Joint Genome Institute"/>
            <person name="Ahrendt S.R."/>
            <person name="Quandt C.A."/>
            <person name="Ciobanu D."/>
            <person name="Clum A."/>
            <person name="Salamov A."/>
            <person name="Andreopoulos B."/>
            <person name="Cheng J.-F."/>
            <person name="Woyke T."/>
            <person name="Pelin A."/>
            <person name="Henrissat B."/>
            <person name="Reynolds N."/>
            <person name="Benny G.L."/>
            <person name="Smith M.E."/>
            <person name="James T.Y."/>
            <person name="Grigoriev I.V."/>
        </authorList>
    </citation>
    <scope>NUCLEOTIDE SEQUENCE</scope>
    <source>
        <strain evidence="12">CSF55</strain>
    </source>
</reference>
<dbReference type="Gene3D" id="1.10.10.10">
    <property type="entry name" value="Winged helix-like DNA-binding domain superfamily/Winged helix DNA-binding domain"/>
    <property type="match status" value="1"/>
</dbReference>
<dbReference type="Gene3D" id="6.10.250.540">
    <property type="match status" value="1"/>
</dbReference>
<keyword evidence="8" id="KW-0175">Coiled coil</keyword>
<proteinExistence type="inferred from homology"/>
<dbReference type="InterPro" id="IPR036390">
    <property type="entry name" value="WH_DNA-bd_sf"/>
</dbReference>
<dbReference type="InterPro" id="IPR037241">
    <property type="entry name" value="E2F-DP_heterodim"/>
</dbReference>
<dbReference type="AlphaFoldDB" id="A0A075AZT6"/>
<dbReference type="Pfam" id="PF02319">
    <property type="entry name" value="WHD_E2F_TDP"/>
    <property type="match status" value="1"/>
</dbReference>
<dbReference type="Proteomes" id="UP000281549">
    <property type="component" value="Unassembled WGS sequence"/>
</dbReference>
<evidence type="ECO:0000256" key="4">
    <source>
        <dbReference type="ARBA" id="ARBA00023125"/>
    </source>
</evidence>
<keyword evidence="3 7" id="KW-0805">Transcription regulation</keyword>
<dbReference type="GO" id="GO:0000978">
    <property type="term" value="F:RNA polymerase II cis-regulatory region sequence-specific DNA binding"/>
    <property type="evidence" value="ECO:0007669"/>
    <property type="project" value="InterPro"/>
</dbReference>
<organism evidence="11 13">
    <name type="scientific">Rozella allomycis (strain CSF55)</name>
    <dbReference type="NCBI Taxonomy" id="988480"/>
    <lineage>
        <taxon>Eukaryota</taxon>
        <taxon>Fungi</taxon>
        <taxon>Fungi incertae sedis</taxon>
        <taxon>Cryptomycota</taxon>
        <taxon>Cryptomycota incertae sedis</taxon>
        <taxon>Rozella</taxon>
    </lineage>
</organism>
<evidence type="ECO:0000313" key="11">
    <source>
        <dbReference type="EMBL" id="EPZ35609.1"/>
    </source>
</evidence>
<protein>
    <submittedName>
        <fullName evidence="11">E2F Family domain-containing protein</fullName>
    </submittedName>
</protein>
<reference evidence="11 13" key="1">
    <citation type="journal article" date="2013" name="Curr. Biol.">
        <title>Shared signatures of parasitism and phylogenomics unite Cryptomycota and microsporidia.</title>
        <authorList>
            <person name="James T.Y."/>
            <person name="Pelin A."/>
            <person name="Bonen L."/>
            <person name="Ahrendt S."/>
            <person name="Sain D."/>
            <person name="Corradi N."/>
            <person name="Stajich J.E."/>
        </authorList>
    </citation>
    <scope>NUCLEOTIDE SEQUENCE [LARGE SCALE GENOMIC DNA]</scope>
    <source>
        <strain evidence="11 13">CSF55</strain>
        <strain evidence="11 13">CSF55</strain>
    </source>
</reference>
<dbReference type="Pfam" id="PF16421">
    <property type="entry name" value="E2F_CC-MB"/>
    <property type="match status" value="1"/>
</dbReference>
<dbReference type="EMBL" id="ML004966">
    <property type="protein sequence ID" value="RKP21315.1"/>
    <property type="molecule type" value="Genomic_DNA"/>
</dbReference>
<evidence type="ECO:0000256" key="7">
    <source>
        <dbReference type="RuleBase" id="RU003796"/>
    </source>
</evidence>
<sequence length="225" mass="25488">MTLHSPALGVTNPNRKRKLNSDICITSDLNSTTSSTGQGSRTESSLGSLSKKFLNLIRQSPDGLVDLNQAAIQLGVAKRRIYDITNVMEGIGTLDKVGKNSVKYRFDIVKCVNRGVNNEELPEEQENELKRFQQRIKELQEEESFLDDQKFLIERSFSTQEFNDDYKNRLAFVTHSDIRSIDCFSKDTLFAVKAPKGCSLEVPDPDVKEEFPGHRKIRNSSLQSR</sequence>
<evidence type="ECO:0000256" key="3">
    <source>
        <dbReference type="ARBA" id="ARBA00023015"/>
    </source>
</evidence>
<keyword evidence="13" id="KW-1185">Reference proteome</keyword>
<evidence type="ECO:0000256" key="8">
    <source>
        <dbReference type="SAM" id="Coils"/>
    </source>
</evidence>
<dbReference type="SUPFAM" id="SSF46785">
    <property type="entry name" value="Winged helix' DNA-binding domain"/>
    <property type="match status" value="1"/>
</dbReference>
<comment type="similarity">
    <text evidence="2 7">Belongs to the E2F/DP family.</text>
</comment>
<evidence type="ECO:0000313" key="14">
    <source>
        <dbReference type="Proteomes" id="UP000281549"/>
    </source>
</evidence>
<name>A0A075AZT6_ROZAC</name>
<evidence type="ECO:0000259" key="10">
    <source>
        <dbReference type="SMART" id="SM01372"/>
    </source>
</evidence>
<evidence type="ECO:0000256" key="2">
    <source>
        <dbReference type="ARBA" id="ARBA00010940"/>
    </source>
</evidence>
<evidence type="ECO:0000313" key="12">
    <source>
        <dbReference type="EMBL" id="RKP21315.1"/>
    </source>
</evidence>
<dbReference type="OrthoDB" id="1743261at2759"/>
<dbReference type="Proteomes" id="UP000030755">
    <property type="component" value="Unassembled WGS sequence"/>
</dbReference>
<dbReference type="GO" id="GO:0090575">
    <property type="term" value="C:RNA polymerase II transcription regulator complex"/>
    <property type="evidence" value="ECO:0007669"/>
    <property type="project" value="TreeGrafter"/>
</dbReference>
<dbReference type="HOGENOM" id="CLU_032091_4_1_1"/>
<accession>A0A075AZT6</accession>
<keyword evidence="4 7" id="KW-0238">DNA-binding</keyword>
<evidence type="ECO:0000256" key="5">
    <source>
        <dbReference type="ARBA" id="ARBA00023163"/>
    </source>
</evidence>
<dbReference type="InterPro" id="IPR003316">
    <property type="entry name" value="E2F_WHTH_DNA-bd_dom"/>
</dbReference>
<dbReference type="PANTHER" id="PTHR12081:SF18">
    <property type="entry name" value="TRANSCRIPTION FACTOR E2F2-RELATED"/>
    <property type="match status" value="1"/>
</dbReference>
<dbReference type="InterPro" id="IPR036388">
    <property type="entry name" value="WH-like_DNA-bd_sf"/>
</dbReference>